<dbReference type="InterPro" id="IPR036291">
    <property type="entry name" value="NAD(P)-bd_dom_sf"/>
</dbReference>
<comment type="caution">
    <text evidence="4">The sequence shown here is derived from an EMBL/GenBank/DDBJ whole genome shotgun (WGS) entry which is preliminary data.</text>
</comment>
<dbReference type="PANTHER" id="PTHR43180">
    <property type="entry name" value="3-OXOACYL-(ACYL-CARRIER-PROTEIN) REDUCTASE (AFU_ORTHOLOGUE AFUA_6G11210)"/>
    <property type="match status" value="1"/>
</dbReference>
<sequence>MPTPITDDELFTYAERVKGKVVVITGAASGIGKETALTFGRHGAKVVIGDLDTVGAESVANAIKKEGGTASFIRCNVVKWEDQVALFDLAIAEFGAVDIVIPNAGILENTEVCHGNVQFVDGRPVAPKLLTLEVNLIGLFYTVHLGMYYMKHNRTADAWKSLVMIGSIASWVGFFSAQQYTASKHAVLGLMRSLDPIVAGENVRTACIHPWFADTNIIDWKLKVFLAGVPLTPVGRIAGAVFRAATDPDPATSGCPWVLPDDGPVLLLKKEVLREGVYEMLDNRVRRTMSLQKTVLFWLAVVRDLRIPLVGAVITALAGSFVASRLLRR</sequence>
<dbReference type="SUPFAM" id="SSF51735">
    <property type="entry name" value="NAD(P)-binding Rossmann-fold domains"/>
    <property type="match status" value="1"/>
</dbReference>
<dbReference type="Proteomes" id="UP001201163">
    <property type="component" value="Unassembled WGS sequence"/>
</dbReference>
<evidence type="ECO:0000313" key="4">
    <source>
        <dbReference type="EMBL" id="KAH9001566.1"/>
    </source>
</evidence>
<reference evidence="4" key="1">
    <citation type="submission" date="2022-01" db="EMBL/GenBank/DDBJ databases">
        <title>Comparative genomics reveals a dynamic genome evolution in the ectomycorrhizal milk-cap (Lactarius) mushrooms.</title>
        <authorList>
            <consortium name="DOE Joint Genome Institute"/>
            <person name="Lebreton A."/>
            <person name="Tang N."/>
            <person name="Kuo A."/>
            <person name="LaButti K."/>
            <person name="Drula E."/>
            <person name="Barry K."/>
            <person name="Clum A."/>
            <person name="Lipzen A."/>
            <person name="Mousain D."/>
            <person name="Ng V."/>
            <person name="Wang R."/>
            <person name="Wang X."/>
            <person name="Dai Y."/>
            <person name="Henrissat B."/>
            <person name="Grigoriev I.V."/>
            <person name="Guerin-Laguette A."/>
            <person name="Yu F."/>
            <person name="Martin F.M."/>
        </authorList>
    </citation>
    <scope>NUCLEOTIDE SEQUENCE</scope>
    <source>
        <strain evidence="4">QP</strain>
    </source>
</reference>
<dbReference type="GO" id="GO:0016491">
    <property type="term" value="F:oxidoreductase activity"/>
    <property type="evidence" value="ECO:0007669"/>
    <property type="project" value="UniProtKB-KW"/>
</dbReference>
<comment type="similarity">
    <text evidence="1">Belongs to the short-chain dehydrogenases/reductases (SDR) family.</text>
</comment>
<evidence type="ECO:0000256" key="3">
    <source>
        <dbReference type="SAM" id="Phobius"/>
    </source>
</evidence>
<protein>
    <recommendedName>
        <fullName evidence="6">NAD(P)-binding protein</fullName>
    </recommendedName>
</protein>
<evidence type="ECO:0000313" key="5">
    <source>
        <dbReference type="Proteomes" id="UP001201163"/>
    </source>
</evidence>
<dbReference type="EMBL" id="JAKELL010000001">
    <property type="protein sequence ID" value="KAH9001566.1"/>
    <property type="molecule type" value="Genomic_DNA"/>
</dbReference>
<dbReference type="PRINTS" id="PR00081">
    <property type="entry name" value="GDHRDH"/>
</dbReference>
<dbReference type="AlphaFoldDB" id="A0AAD4LTC9"/>
<dbReference type="PANTHER" id="PTHR43180:SF33">
    <property type="entry name" value="15-HYDROXYPROSTAGLANDIN DEHYDROGENASE [NAD(+)]-LIKE"/>
    <property type="match status" value="1"/>
</dbReference>
<name>A0AAD4LTC9_9AGAM</name>
<feature type="transmembrane region" description="Helical" evidence="3">
    <location>
        <begin position="307"/>
        <end position="327"/>
    </location>
</feature>
<dbReference type="Pfam" id="PF00106">
    <property type="entry name" value="adh_short"/>
    <property type="match status" value="1"/>
</dbReference>
<evidence type="ECO:0000256" key="2">
    <source>
        <dbReference type="ARBA" id="ARBA00023002"/>
    </source>
</evidence>
<evidence type="ECO:0008006" key="6">
    <source>
        <dbReference type="Google" id="ProtNLM"/>
    </source>
</evidence>
<organism evidence="4 5">
    <name type="scientific">Lactarius akahatsu</name>
    <dbReference type="NCBI Taxonomy" id="416441"/>
    <lineage>
        <taxon>Eukaryota</taxon>
        <taxon>Fungi</taxon>
        <taxon>Dikarya</taxon>
        <taxon>Basidiomycota</taxon>
        <taxon>Agaricomycotina</taxon>
        <taxon>Agaricomycetes</taxon>
        <taxon>Russulales</taxon>
        <taxon>Russulaceae</taxon>
        <taxon>Lactarius</taxon>
    </lineage>
</organism>
<keyword evidence="2" id="KW-0560">Oxidoreductase</keyword>
<keyword evidence="3" id="KW-0472">Membrane</keyword>
<dbReference type="InterPro" id="IPR002347">
    <property type="entry name" value="SDR_fam"/>
</dbReference>
<keyword evidence="5" id="KW-1185">Reference proteome</keyword>
<gene>
    <name evidence="4" type="ORF">EDB92DRAFT_1939380</name>
</gene>
<accession>A0AAD4LTC9</accession>
<keyword evidence="3" id="KW-0812">Transmembrane</keyword>
<dbReference type="Gene3D" id="3.40.50.720">
    <property type="entry name" value="NAD(P)-binding Rossmann-like Domain"/>
    <property type="match status" value="1"/>
</dbReference>
<evidence type="ECO:0000256" key="1">
    <source>
        <dbReference type="ARBA" id="ARBA00006484"/>
    </source>
</evidence>
<keyword evidence="3" id="KW-1133">Transmembrane helix</keyword>
<proteinExistence type="inferred from homology"/>